<dbReference type="SUPFAM" id="SSF82199">
    <property type="entry name" value="SET domain"/>
    <property type="match status" value="1"/>
</dbReference>
<sequence length="404" mass="45776">MADPLTNDSRDKTGATDSDIAKAYPTMDPYRLLTLSRPAQILPIVEMPLLEDCYEIRDSPLHGKGIFATMDIPAKSLIMYERAAWTIPKKWLLKMYPFDPDGKGPHLINQHFDSCVANMTDDNDEVNKAAVEAVFALDGGFEGIEDPIDELSKLDLARGLARIVAKNAKSHYFKNGERNWVAIFQDPSRLNHSCMLSAEMHLWQFKDGPRTDTCTQVRAARDIKKGEEITLQYTRPFDTTEIREAYLSFHDIVCACTLCTGGKNRVIRSDKRREKMQQAWDAMQIDFTRLSAAIERPPLLKTQKAMLEREQYMAEAGEAIMKSMNEIDSRLKPEDQVGNFMMWHLLQTFCEALRFGTRDKQLIVASIERFLALGESFKELHAGVTAAYTAQLALLQRKIASEGA</sequence>
<dbReference type="PROSITE" id="PS50280">
    <property type="entry name" value="SET"/>
    <property type="match status" value="1"/>
</dbReference>
<gene>
    <name evidence="3" type="ORF">B0A48_04218</name>
</gene>
<dbReference type="OrthoDB" id="265717at2759"/>
<dbReference type="PANTHER" id="PTHR47332:SF2">
    <property type="entry name" value="SET-6"/>
    <property type="match status" value="1"/>
</dbReference>
<evidence type="ECO:0000256" key="1">
    <source>
        <dbReference type="SAM" id="MobiDB-lite"/>
    </source>
</evidence>
<dbReference type="PANTHER" id="PTHR47332">
    <property type="entry name" value="SET DOMAIN-CONTAINING PROTEIN 5"/>
    <property type="match status" value="1"/>
</dbReference>
<organism evidence="3 4">
    <name type="scientific">Cryoendolithus antarcticus</name>
    <dbReference type="NCBI Taxonomy" id="1507870"/>
    <lineage>
        <taxon>Eukaryota</taxon>
        <taxon>Fungi</taxon>
        <taxon>Dikarya</taxon>
        <taxon>Ascomycota</taxon>
        <taxon>Pezizomycotina</taxon>
        <taxon>Dothideomycetes</taxon>
        <taxon>Dothideomycetidae</taxon>
        <taxon>Cladosporiales</taxon>
        <taxon>Cladosporiaceae</taxon>
        <taxon>Cryoendolithus</taxon>
    </lineage>
</organism>
<evidence type="ECO:0000259" key="2">
    <source>
        <dbReference type="PROSITE" id="PS50280"/>
    </source>
</evidence>
<dbReference type="InParanoid" id="A0A1V8TER6"/>
<dbReference type="Proteomes" id="UP000192596">
    <property type="component" value="Unassembled WGS sequence"/>
</dbReference>
<evidence type="ECO:0000313" key="4">
    <source>
        <dbReference type="Proteomes" id="UP000192596"/>
    </source>
</evidence>
<name>A0A1V8TER6_9PEZI</name>
<keyword evidence="4" id="KW-1185">Reference proteome</keyword>
<dbReference type="STRING" id="1507870.A0A1V8TER6"/>
<proteinExistence type="predicted"/>
<dbReference type="InterPro" id="IPR001214">
    <property type="entry name" value="SET_dom"/>
</dbReference>
<dbReference type="InterPro" id="IPR053185">
    <property type="entry name" value="SET_domain_protein"/>
</dbReference>
<evidence type="ECO:0000313" key="3">
    <source>
        <dbReference type="EMBL" id="OQO09866.1"/>
    </source>
</evidence>
<feature type="region of interest" description="Disordered" evidence="1">
    <location>
        <begin position="1"/>
        <end position="20"/>
    </location>
</feature>
<dbReference type="SMART" id="SM00317">
    <property type="entry name" value="SET"/>
    <property type="match status" value="1"/>
</dbReference>
<comment type="caution">
    <text evidence="3">The sequence shown here is derived from an EMBL/GenBank/DDBJ whole genome shotgun (WGS) entry which is preliminary data.</text>
</comment>
<reference evidence="4" key="1">
    <citation type="submission" date="2017-03" db="EMBL/GenBank/DDBJ databases">
        <title>Genomes of endolithic fungi from Antarctica.</title>
        <authorList>
            <person name="Coleine C."/>
            <person name="Masonjones S."/>
            <person name="Stajich J.E."/>
        </authorList>
    </citation>
    <scope>NUCLEOTIDE SEQUENCE [LARGE SCALE GENOMIC DNA]</scope>
    <source>
        <strain evidence="4">CCFEE 5527</strain>
    </source>
</reference>
<accession>A0A1V8TER6</accession>
<protein>
    <recommendedName>
        <fullName evidence="2">SET domain-containing protein</fullName>
    </recommendedName>
</protein>
<feature type="domain" description="SET" evidence="2">
    <location>
        <begin position="52"/>
        <end position="234"/>
    </location>
</feature>
<dbReference type="EMBL" id="NAJO01000009">
    <property type="protein sequence ID" value="OQO09866.1"/>
    <property type="molecule type" value="Genomic_DNA"/>
</dbReference>
<dbReference type="InterPro" id="IPR046341">
    <property type="entry name" value="SET_dom_sf"/>
</dbReference>
<dbReference type="Gene3D" id="2.170.270.10">
    <property type="entry name" value="SET domain"/>
    <property type="match status" value="1"/>
</dbReference>
<dbReference type="Pfam" id="PF00856">
    <property type="entry name" value="SET"/>
    <property type="match status" value="1"/>
</dbReference>
<dbReference type="AlphaFoldDB" id="A0A1V8TER6"/>
<dbReference type="CDD" id="cd20071">
    <property type="entry name" value="SET_SMYD"/>
    <property type="match status" value="1"/>
</dbReference>